<reference evidence="1 2" key="1">
    <citation type="submission" date="2018-06" db="EMBL/GenBank/DDBJ databases">
        <authorList>
            <consortium name="Pathogen Informatics"/>
            <person name="Doyle S."/>
        </authorList>
    </citation>
    <scope>NUCLEOTIDE SEQUENCE [LARGE SCALE GENOMIC DNA]</scope>
    <source>
        <strain evidence="1 2">NCTC13533</strain>
    </source>
</reference>
<evidence type="ECO:0000313" key="1">
    <source>
        <dbReference type="EMBL" id="STD05594.1"/>
    </source>
</evidence>
<protein>
    <submittedName>
        <fullName evidence="1">Uncharacterized protein</fullName>
    </submittedName>
</protein>
<evidence type="ECO:0000313" key="2">
    <source>
        <dbReference type="Proteomes" id="UP000255224"/>
    </source>
</evidence>
<proteinExistence type="predicted"/>
<accession>A0A376EAU6</accession>
<name>A0A376EAU6_CHRCU</name>
<gene>
    <name evidence="1" type="ORF">NCTC13533_03867</name>
</gene>
<dbReference type="AlphaFoldDB" id="A0A376EAU6"/>
<dbReference type="EMBL" id="UFVQ01000003">
    <property type="protein sequence ID" value="STD05594.1"/>
    <property type="molecule type" value="Genomic_DNA"/>
</dbReference>
<sequence length="143" mass="16763">MIAVNAYDMDHVEDDVSGEMTFDDNLRLVTLLEKTKKISKETYEKAVRNALQYLDDLDLNRFISKLKDNDAVLQHKDVLLDRVRNNENAYGALDIMDGLKMLKDEKLFSEGAAIIVSRKKEFKKFPVWEENYKNFIRENNIKE</sequence>
<organism evidence="1 2">
    <name type="scientific">Chryseobacterium carnipullorum</name>
    <dbReference type="NCBI Taxonomy" id="1124835"/>
    <lineage>
        <taxon>Bacteria</taxon>
        <taxon>Pseudomonadati</taxon>
        <taxon>Bacteroidota</taxon>
        <taxon>Flavobacteriia</taxon>
        <taxon>Flavobacteriales</taxon>
        <taxon>Weeksellaceae</taxon>
        <taxon>Chryseobacterium group</taxon>
        <taxon>Chryseobacterium</taxon>
    </lineage>
</organism>
<dbReference type="Proteomes" id="UP000255224">
    <property type="component" value="Unassembled WGS sequence"/>
</dbReference>